<keyword evidence="2" id="KW-1185">Reference proteome</keyword>
<organism evidence="1 2">
    <name type="scientific">Rhizobium wenxiniae</name>
    <dbReference type="NCBI Taxonomy" id="1737357"/>
    <lineage>
        <taxon>Bacteria</taxon>
        <taxon>Pseudomonadati</taxon>
        <taxon>Pseudomonadota</taxon>
        <taxon>Alphaproteobacteria</taxon>
        <taxon>Hyphomicrobiales</taxon>
        <taxon>Rhizobiaceae</taxon>
        <taxon>Rhizobium/Agrobacterium group</taxon>
        <taxon>Rhizobium</taxon>
    </lineage>
</organism>
<evidence type="ECO:0000313" key="2">
    <source>
        <dbReference type="Proteomes" id="UP000547879"/>
    </source>
</evidence>
<sequence length="50" mass="6045">MEDFIARKNIERYKKLLEERSWTALERQTLLNLIQEEEHKLISKGSGRDK</sequence>
<dbReference type="Proteomes" id="UP000547879">
    <property type="component" value="Unassembled WGS sequence"/>
</dbReference>
<dbReference type="AlphaFoldDB" id="A0A7W9Y6F6"/>
<proteinExistence type="predicted"/>
<name>A0A7W9Y6F6_9HYPH</name>
<gene>
    <name evidence="1" type="ORF">HNQ72_002689</name>
</gene>
<reference evidence="1 2" key="1">
    <citation type="submission" date="2020-08" db="EMBL/GenBank/DDBJ databases">
        <title>Genomic Encyclopedia of Type Strains, Phase IV (KMG-IV): sequencing the most valuable type-strain genomes for metagenomic binning, comparative biology and taxonomic classification.</title>
        <authorList>
            <person name="Goeker M."/>
        </authorList>
    </citation>
    <scope>NUCLEOTIDE SEQUENCE [LARGE SCALE GENOMIC DNA]</scope>
    <source>
        <strain evidence="1 2">DSM 100734</strain>
    </source>
</reference>
<comment type="caution">
    <text evidence="1">The sequence shown here is derived from an EMBL/GenBank/DDBJ whole genome shotgun (WGS) entry which is preliminary data.</text>
</comment>
<accession>A0A7W9Y6F6</accession>
<evidence type="ECO:0000313" key="1">
    <source>
        <dbReference type="EMBL" id="MBB6162871.1"/>
    </source>
</evidence>
<dbReference type="RefSeq" id="WP_183684937.1">
    <property type="nucleotide sequence ID" value="NZ_BMHW01000002.1"/>
</dbReference>
<protein>
    <submittedName>
        <fullName evidence="1">Uncharacterized protein</fullName>
    </submittedName>
</protein>
<dbReference type="EMBL" id="JACHEG010000002">
    <property type="protein sequence ID" value="MBB6162871.1"/>
    <property type="molecule type" value="Genomic_DNA"/>
</dbReference>